<proteinExistence type="predicted"/>
<protein>
    <submittedName>
        <fullName evidence="1">Unannotated protein</fullName>
    </submittedName>
</protein>
<gene>
    <name evidence="1" type="ORF">UFOPK2343_00583</name>
</gene>
<reference evidence="1" key="1">
    <citation type="submission" date="2020-05" db="EMBL/GenBank/DDBJ databases">
        <authorList>
            <person name="Chiriac C."/>
            <person name="Salcher M."/>
            <person name="Ghai R."/>
            <person name="Kavagutti S V."/>
        </authorList>
    </citation>
    <scope>NUCLEOTIDE SEQUENCE</scope>
</reference>
<organism evidence="1">
    <name type="scientific">freshwater metagenome</name>
    <dbReference type="NCBI Taxonomy" id="449393"/>
    <lineage>
        <taxon>unclassified sequences</taxon>
        <taxon>metagenomes</taxon>
        <taxon>ecological metagenomes</taxon>
    </lineage>
</organism>
<dbReference type="AlphaFoldDB" id="A0A6J6ML42"/>
<dbReference type="EMBL" id="CAEZXD010000011">
    <property type="protein sequence ID" value="CAB4674189.1"/>
    <property type="molecule type" value="Genomic_DNA"/>
</dbReference>
<name>A0A6J6ML42_9ZZZZ</name>
<evidence type="ECO:0000313" key="1">
    <source>
        <dbReference type="EMBL" id="CAB4674189.1"/>
    </source>
</evidence>
<sequence length="217" mass="25323">MNKTSKSLRLTDRDVEYITWIAEQQAVRLDTLQLLFEIKGKKIDPRALRRLVERWQRLGLVQKKILLAKAPSIIWPTIEGMKVANLPLSRGDRNYTPSFSSVHHTVATARVRIEYERRGWEWTCERDLRHEFGASHLADGLASVDTQRILVEVERTQKESSRLKNIMMANLRTKNITGCHYWTTDALYPVIQSHINMLEEDLKSKMQIFLLPDEVKI</sequence>
<accession>A0A6J6ML42</accession>